<dbReference type="AlphaFoldDB" id="A0AAE1MFX6"/>
<proteinExistence type="predicted"/>
<evidence type="ECO:0000313" key="2">
    <source>
        <dbReference type="EMBL" id="KAK4263799.1"/>
    </source>
</evidence>
<dbReference type="EMBL" id="JAWXYG010000009">
    <property type="protein sequence ID" value="KAK4263799.1"/>
    <property type="molecule type" value="Genomic_DNA"/>
</dbReference>
<dbReference type="Proteomes" id="UP001293593">
    <property type="component" value="Unassembled WGS sequence"/>
</dbReference>
<comment type="caution">
    <text evidence="2">The sequence shown here is derived from an EMBL/GenBank/DDBJ whole genome shotgun (WGS) entry which is preliminary data.</text>
</comment>
<organism evidence="2 3">
    <name type="scientific">Acacia crassicarpa</name>
    <name type="common">northern wattle</name>
    <dbReference type="NCBI Taxonomy" id="499986"/>
    <lineage>
        <taxon>Eukaryota</taxon>
        <taxon>Viridiplantae</taxon>
        <taxon>Streptophyta</taxon>
        <taxon>Embryophyta</taxon>
        <taxon>Tracheophyta</taxon>
        <taxon>Spermatophyta</taxon>
        <taxon>Magnoliopsida</taxon>
        <taxon>eudicotyledons</taxon>
        <taxon>Gunneridae</taxon>
        <taxon>Pentapetalae</taxon>
        <taxon>rosids</taxon>
        <taxon>fabids</taxon>
        <taxon>Fabales</taxon>
        <taxon>Fabaceae</taxon>
        <taxon>Caesalpinioideae</taxon>
        <taxon>mimosoid clade</taxon>
        <taxon>Acacieae</taxon>
        <taxon>Acacia</taxon>
    </lineage>
</organism>
<feature type="compositionally biased region" description="Basic and acidic residues" evidence="1">
    <location>
        <begin position="20"/>
        <end position="39"/>
    </location>
</feature>
<accession>A0AAE1MFX6</accession>
<feature type="region of interest" description="Disordered" evidence="1">
    <location>
        <begin position="15"/>
        <end position="47"/>
    </location>
</feature>
<evidence type="ECO:0000256" key="1">
    <source>
        <dbReference type="SAM" id="MobiDB-lite"/>
    </source>
</evidence>
<name>A0AAE1MFX6_9FABA</name>
<protein>
    <submittedName>
        <fullName evidence="2">Uncharacterized protein</fullName>
    </submittedName>
</protein>
<keyword evidence="3" id="KW-1185">Reference proteome</keyword>
<reference evidence="2" key="1">
    <citation type="submission" date="2023-10" db="EMBL/GenBank/DDBJ databases">
        <title>Chromosome-level genome of the transformable northern wattle, Acacia crassicarpa.</title>
        <authorList>
            <person name="Massaro I."/>
            <person name="Sinha N.R."/>
            <person name="Poethig S."/>
            <person name="Leichty A.R."/>
        </authorList>
    </citation>
    <scope>NUCLEOTIDE SEQUENCE</scope>
    <source>
        <strain evidence="2">Acra3RX</strain>
        <tissue evidence="2">Leaf</tissue>
    </source>
</reference>
<gene>
    <name evidence="2" type="ORF">QN277_029170</name>
</gene>
<sequence>MRNQKRVNVASTIGRKRAKKEIQKLTVKEEKPDEHESQCRDSGSGENDSGWILTHWDEHSYDWLWLGSVVDYEQMSWGSVWDMGLAGEAFSKLYGDVVWDDDIWNLRTQIPSSSCTN</sequence>
<evidence type="ECO:0000313" key="3">
    <source>
        <dbReference type="Proteomes" id="UP001293593"/>
    </source>
</evidence>